<feature type="region of interest" description="Disordered" evidence="2">
    <location>
        <begin position="54"/>
        <end position="101"/>
    </location>
</feature>
<organism evidence="4 5">
    <name type="scientific">Brassica cretica</name>
    <name type="common">Mustard</name>
    <dbReference type="NCBI Taxonomy" id="69181"/>
    <lineage>
        <taxon>Eukaryota</taxon>
        <taxon>Viridiplantae</taxon>
        <taxon>Streptophyta</taxon>
        <taxon>Embryophyta</taxon>
        <taxon>Tracheophyta</taxon>
        <taxon>Spermatophyta</taxon>
        <taxon>Magnoliopsida</taxon>
        <taxon>eudicotyledons</taxon>
        <taxon>Gunneridae</taxon>
        <taxon>Pentapetalae</taxon>
        <taxon>rosids</taxon>
        <taxon>malvids</taxon>
        <taxon>Brassicales</taxon>
        <taxon>Brassicaceae</taxon>
        <taxon>Brassiceae</taxon>
        <taxon>Brassica</taxon>
    </lineage>
</organism>
<feature type="region of interest" description="Disordered" evidence="2">
    <location>
        <begin position="119"/>
        <end position="140"/>
    </location>
</feature>
<feature type="domain" description="Fungal lipase-type" evidence="3">
    <location>
        <begin position="368"/>
        <end position="542"/>
    </location>
</feature>
<reference evidence="4" key="1">
    <citation type="submission" date="2019-12" db="EMBL/GenBank/DDBJ databases">
        <title>Genome sequencing and annotation of Brassica cretica.</title>
        <authorList>
            <person name="Studholme D.J."/>
            <person name="Sarris P."/>
        </authorList>
    </citation>
    <scope>NUCLEOTIDE SEQUENCE</scope>
    <source>
        <strain evidence="4">PFS-109/04</strain>
        <tissue evidence="4">Leaf</tissue>
    </source>
</reference>
<evidence type="ECO:0000313" key="5">
    <source>
        <dbReference type="Proteomes" id="UP000712600"/>
    </source>
</evidence>
<dbReference type="InterPro" id="IPR044819">
    <property type="entry name" value="OBL-like"/>
</dbReference>
<feature type="region of interest" description="Disordered" evidence="2">
    <location>
        <begin position="273"/>
        <end position="295"/>
    </location>
</feature>
<evidence type="ECO:0000256" key="2">
    <source>
        <dbReference type="SAM" id="MobiDB-lite"/>
    </source>
</evidence>
<dbReference type="PANTHER" id="PTHR46086:SF3">
    <property type="entry name" value="TRIACYLGLYCEROL LIPASE OBL1"/>
    <property type="match status" value="1"/>
</dbReference>
<dbReference type="GO" id="GO:0006629">
    <property type="term" value="P:lipid metabolic process"/>
    <property type="evidence" value="ECO:0007669"/>
    <property type="project" value="InterPro"/>
</dbReference>
<accession>A0A8S9S7Y3</accession>
<dbReference type="CDD" id="cd00519">
    <property type="entry name" value="Lipase_3"/>
    <property type="match status" value="1"/>
</dbReference>
<dbReference type="InterPro" id="IPR002921">
    <property type="entry name" value="Fungal_lipase-type"/>
</dbReference>
<comment type="caution">
    <text evidence="4">The sequence shown here is derived from an EMBL/GenBank/DDBJ whole genome shotgun (WGS) entry which is preliminary data.</text>
</comment>
<dbReference type="EMBL" id="QGKX02000088">
    <property type="protein sequence ID" value="KAF3588119.1"/>
    <property type="molecule type" value="Genomic_DNA"/>
</dbReference>
<dbReference type="AlphaFoldDB" id="A0A8S9S7Y3"/>
<proteinExistence type="predicted"/>
<sequence>YWSTTWSSRRHLSVFGARKRCKDDHWTSRALGATSRSDTVKSLRHALLERPYQSDAEKSLAISSRRKPKTDPERPIRATTPAGATSQSDPLRSLPKPGATLPERRGEVARVFIAWRHENGPRATSRSDPSRSLPKPGGTSRSDYWRSMHAYCLLKFMFTQGPFGIGVPHEVLGDIWVCLELERGVKMIIGRAECRERLPGATPASRSDLPYQSDLTRAMRRSRSPFHPGRSRFYLVTKTQWSRSDLSERPKPGATLPERRGEVARIFIARRHENGPGATSRSDPSRSLPKPGATSRSDYWRVGIEPGSRGLMDLCVMASKLAYENAKVVENVMNLVEFLDCWNDYQKQMSTQVFILTDKEKDADLILISFRGTEPFDADDWGTDFDYSWYEIPNVGKLHMGFIEAMGLGTRDYTPTFDYHLVELSSSEKENNQKNLPEMVERSAYYAVRETLKRLLAEHANAKFVVTGHSLGGALAILFPTLLVLKEETEMMRRLLGVYTFGQPRIGNREIGSFMKAKLNHPVDRYFRVVYCNDLVPRLPYDDTTFLYKHFGVCLYYDSFYNETRAEDEPDPNPYGMRYAVLAHVNAVWELVRGLMMGFIYGPGYREGWFRILFRLIGLMIPGLSDHCPTDYVNSVRLGPYYDLQMSPL</sequence>
<protein>
    <recommendedName>
        <fullName evidence="3">Fungal lipase-type domain-containing protein</fullName>
    </recommendedName>
</protein>
<name>A0A8S9S7Y3_BRACR</name>
<dbReference type="Pfam" id="PF01764">
    <property type="entry name" value="Lipase_3"/>
    <property type="match status" value="1"/>
</dbReference>
<dbReference type="SUPFAM" id="SSF53474">
    <property type="entry name" value="alpha/beta-Hydrolases"/>
    <property type="match status" value="1"/>
</dbReference>
<dbReference type="Gene3D" id="3.40.50.1820">
    <property type="entry name" value="alpha/beta hydrolase"/>
    <property type="match status" value="1"/>
</dbReference>
<gene>
    <name evidence="4" type="ORF">F2Q69_00031667</name>
</gene>
<dbReference type="Proteomes" id="UP000712600">
    <property type="component" value="Unassembled WGS sequence"/>
</dbReference>
<evidence type="ECO:0000313" key="4">
    <source>
        <dbReference type="EMBL" id="KAF3588119.1"/>
    </source>
</evidence>
<dbReference type="GO" id="GO:0004806">
    <property type="term" value="F:triacylglycerol lipase activity"/>
    <property type="evidence" value="ECO:0007669"/>
    <property type="project" value="InterPro"/>
</dbReference>
<evidence type="ECO:0000256" key="1">
    <source>
        <dbReference type="ARBA" id="ARBA00022801"/>
    </source>
</evidence>
<dbReference type="PANTHER" id="PTHR46086">
    <property type="entry name" value="ALPHA/BETA-HYDROLASES SUPERFAMILY PROTEIN"/>
    <property type="match status" value="1"/>
</dbReference>
<dbReference type="InterPro" id="IPR029058">
    <property type="entry name" value="AB_hydrolase_fold"/>
</dbReference>
<feature type="non-terminal residue" evidence="4">
    <location>
        <position position="649"/>
    </location>
</feature>
<evidence type="ECO:0000259" key="3">
    <source>
        <dbReference type="Pfam" id="PF01764"/>
    </source>
</evidence>
<keyword evidence="1" id="KW-0378">Hydrolase</keyword>